<evidence type="ECO:0000313" key="3">
    <source>
        <dbReference type="Proteomes" id="UP000266861"/>
    </source>
</evidence>
<gene>
    <name evidence="2" type="ORF">Glove_75g8</name>
</gene>
<organism evidence="2 3">
    <name type="scientific">Diversispora epigaea</name>
    <dbReference type="NCBI Taxonomy" id="1348612"/>
    <lineage>
        <taxon>Eukaryota</taxon>
        <taxon>Fungi</taxon>
        <taxon>Fungi incertae sedis</taxon>
        <taxon>Mucoromycota</taxon>
        <taxon>Glomeromycotina</taxon>
        <taxon>Glomeromycetes</taxon>
        <taxon>Diversisporales</taxon>
        <taxon>Diversisporaceae</taxon>
        <taxon>Diversispora</taxon>
    </lineage>
</organism>
<name>A0A397JFN1_9GLOM</name>
<evidence type="ECO:0000313" key="2">
    <source>
        <dbReference type="EMBL" id="RHZ84776.1"/>
    </source>
</evidence>
<dbReference type="EMBL" id="PQFF01000071">
    <property type="protein sequence ID" value="RHZ84776.1"/>
    <property type="molecule type" value="Genomic_DNA"/>
</dbReference>
<proteinExistence type="predicted"/>
<reference evidence="2 3" key="1">
    <citation type="submission" date="2018-08" db="EMBL/GenBank/DDBJ databases">
        <title>Genome and evolution of the arbuscular mycorrhizal fungus Diversispora epigaea (formerly Glomus versiforme) and its bacterial endosymbionts.</title>
        <authorList>
            <person name="Sun X."/>
            <person name="Fei Z."/>
            <person name="Harrison M."/>
        </authorList>
    </citation>
    <scope>NUCLEOTIDE SEQUENCE [LARGE SCALE GENOMIC DNA]</scope>
    <source>
        <strain evidence="2 3">IT104</strain>
    </source>
</reference>
<evidence type="ECO:0000256" key="1">
    <source>
        <dbReference type="SAM" id="MobiDB-lite"/>
    </source>
</evidence>
<comment type="caution">
    <text evidence="2">The sequence shown here is derived from an EMBL/GenBank/DDBJ whole genome shotgun (WGS) entry which is preliminary data.</text>
</comment>
<sequence>MNKSGWKYSKKRLVKHEFCAAIINPKKVVCICGKIIKLNRKWDEDYLNRHANGNGCKRKSGQQSIYCFFDSNKNDVISSEEEYDSDICDNMDNDDIITIDSNENDNNNSDDILSSEDEDQPNKEKSRKRIHCPGLRSQKIRYYIERTPAQVGDTRRIEIIGKELFPSLFTENFSRKKLNTAQKRKLNRQIYAEAEWKIDREGNCVRVKNCNGEYTNENLCIECKQIKSNIKLANRVRVKKPDEKNLKFTPNFYFENDKLKKYLKNADLLTIWNIIKNNNSSTNSNLWITIANKGLKGVFTNSETFKGLCSIMCQIADRKEKNMKTQNLKYSEEFTDFLIVLGTISPCALDLFRQNLAGRGIQSIRKLRANTNDTLTNPDLCFENVARFKRFLDKINYKGPIAAMSDNTKLKPSLRYSSQLGCVIGSTLSQEETKINIYNDIPKIIQSIKDKKEIANYVRVYILQIPLPKFPLVIIALIPNNGKDSAEAIANLYKKLILEIASQLNISILSIGSDGAASEFRAQSIIMNTRTTDKIEITDRLLNINFSCPVFFNVGPVIRVQDPKHAKKTALNLPSSVLFKNDVIKLDRQDDGAAYRSFCYHNLKHCLNNDIEIKEEYKRFFIYLFILGELVDSYLNREICPIERIRMCMTTFFFLKLWRYHIETMTRNYSDFMSIQQNFMAIQSFSIFNSLSESMVLLVKSHREYYSEFLLLPWMHGSEACEHIFGIARQIRTDFDFAELLQMIPKISHYSKSIRTNNLSVEKEKSVREGNIYVY</sequence>
<feature type="compositionally biased region" description="Low complexity" evidence="1">
    <location>
        <begin position="98"/>
        <end position="112"/>
    </location>
</feature>
<dbReference type="AlphaFoldDB" id="A0A397JFN1"/>
<keyword evidence="3" id="KW-1185">Reference proteome</keyword>
<accession>A0A397JFN1</accession>
<dbReference type="Proteomes" id="UP000266861">
    <property type="component" value="Unassembled WGS sequence"/>
</dbReference>
<protein>
    <submittedName>
        <fullName evidence="2">Uncharacterized protein</fullName>
    </submittedName>
</protein>
<dbReference type="STRING" id="1348612.A0A397JFN1"/>
<feature type="region of interest" description="Disordered" evidence="1">
    <location>
        <begin position="98"/>
        <end position="129"/>
    </location>
</feature>
<dbReference type="OrthoDB" id="2425307at2759"/>